<keyword evidence="8" id="KW-1185">Reference proteome</keyword>
<dbReference type="InterPro" id="IPR050738">
    <property type="entry name" value="Sulfatase"/>
</dbReference>
<dbReference type="Gene3D" id="3.40.720.10">
    <property type="entry name" value="Alkaline Phosphatase, subunit A"/>
    <property type="match status" value="3"/>
</dbReference>
<dbReference type="GO" id="GO:0046872">
    <property type="term" value="F:metal ion binding"/>
    <property type="evidence" value="ECO:0007669"/>
    <property type="project" value="UniProtKB-KW"/>
</dbReference>
<evidence type="ECO:0000256" key="1">
    <source>
        <dbReference type="ARBA" id="ARBA00008779"/>
    </source>
</evidence>
<dbReference type="Proteomes" id="UP000319908">
    <property type="component" value="Unassembled WGS sequence"/>
</dbReference>
<dbReference type="AlphaFoldDB" id="A0A5C6BW67"/>
<dbReference type="FunFam" id="3.40.720.10:FF:000168">
    <property type="entry name" value="Iduronate-2-sulfatase and sulfatase 1"/>
    <property type="match status" value="1"/>
</dbReference>
<dbReference type="Gene3D" id="2.60.40.780">
    <property type="entry name" value="von Hippel-Lindau disease tumour suppressor, beta domain"/>
    <property type="match status" value="1"/>
</dbReference>
<name>A0A5C6BW67_9BACT</name>
<dbReference type="PROSITE" id="PS00149">
    <property type="entry name" value="SULFATASE_2"/>
    <property type="match status" value="1"/>
</dbReference>
<dbReference type="InterPro" id="IPR037140">
    <property type="entry name" value="VHL_beta_dom_sf"/>
</dbReference>
<dbReference type="InterPro" id="IPR017850">
    <property type="entry name" value="Alkaline_phosphatase_core_sf"/>
</dbReference>
<reference evidence="7 8" key="1">
    <citation type="journal article" date="2020" name="Antonie Van Leeuwenhoek">
        <title>Rhodopirellula heiligendammensis sp. nov., Rhodopirellula pilleata sp. nov., and Rhodopirellula solitaria sp. nov. isolated from natural or artificial marine surfaces in Northern Germany and California, USA, and emended description of the genus Rhodopirellula.</title>
        <authorList>
            <person name="Kallscheuer N."/>
            <person name="Wiegand S."/>
            <person name="Jogler M."/>
            <person name="Boedeker C."/>
            <person name="Peeters S.H."/>
            <person name="Rast P."/>
            <person name="Heuer A."/>
            <person name="Jetten M.S.M."/>
            <person name="Rohde M."/>
            <person name="Jogler C."/>
        </authorList>
    </citation>
    <scope>NUCLEOTIDE SEQUENCE [LARGE SCALE GENOMIC DNA]</scope>
    <source>
        <strain evidence="7 8">Poly21</strain>
    </source>
</reference>
<dbReference type="InterPro" id="IPR024607">
    <property type="entry name" value="Sulfatase_CS"/>
</dbReference>
<dbReference type="GO" id="GO:0004065">
    <property type="term" value="F:arylsulfatase activity"/>
    <property type="evidence" value="ECO:0007669"/>
    <property type="project" value="UniProtKB-EC"/>
</dbReference>
<keyword evidence="5" id="KW-0812">Transmembrane</keyword>
<evidence type="ECO:0000256" key="4">
    <source>
        <dbReference type="ARBA" id="ARBA00022837"/>
    </source>
</evidence>
<keyword evidence="3 7" id="KW-0378">Hydrolase</keyword>
<keyword evidence="2" id="KW-0479">Metal-binding</keyword>
<dbReference type="InterPro" id="IPR036208">
    <property type="entry name" value="VHL_sf"/>
</dbReference>
<dbReference type="SUPFAM" id="SSF53649">
    <property type="entry name" value="Alkaline phosphatase-like"/>
    <property type="match status" value="2"/>
</dbReference>
<evidence type="ECO:0000256" key="2">
    <source>
        <dbReference type="ARBA" id="ARBA00022723"/>
    </source>
</evidence>
<dbReference type="PANTHER" id="PTHR42693">
    <property type="entry name" value="ARYLSULFATASE FAMILY MEMBER"/>
    <property type="match status" value="1"/>
</dbReference>
<dbReference type="SUPFAM" id="SSF49468">
    <property type="entry name" value="VHL"/>
    <property type="match status" value="1"/>
</dbReference>
<keyword evidence="5" id="KW-1133">Transmembrane helix</keyword>
<evidence type="ECO:0000313" key="7">
    <source>
        <dbReference type="EMBL" id="TWU16275.1"/>
    </source>
</evidence>
<dbReference type="InterPro" id="IPR000917">
    <property type="entry name" value="Sulfatase_N"/>
</dbReference>
<dbReference type="PANTHER" id="PTHR42693:SF53">
    <property type="entry name" value="ENDO-4-O-SULFATASE"/>
    <property type="match status" value="1"/>
</dbReference>
<evidence type="ECO:0000313" key="8">
    <source>
        <dbReference type="Proteomes" id="UP000319908"/>
    </source>
</evidence>
<comment type="similarity">
    <text evidence="1">Belongs to the sulfatase family.</text>
</comment>
<keyword evidence="4" id="KW-0106">Calcium</keyword>
<feature type="domain" description="Sulfatase N-terminal" evidence="6">
    <location>
        <begin position="604"/>
        <end position="966"/>
    </location>
</feature>
<evidence type="ECO:0000259" key="6">
    <source>
        <dbReference type="Pfam" id="PF00884"/>
    </source>
</evidence>
<feature type="transmembrane region" description="Helical" evidence="5">
    <location>
        <begin position="21"/>
        <end position="39"/>
    </location>
</feature>
<accession>A0A5C6BW67</accession>
<dbReference type="EMBL" id="SJPU01000002">
    <property type="protein sequence ID" value="TWU16275.1"/>
    <property type="molecule type" value="Genomic_DNA"/>
</dbReference>
<proteinExistence type="inferred from homology"/>
<evidence type="ECO:0000256" key="3">
    <source>
        <dbReference type="ARBA" id="ARBA00022801"/>
    </source>
</evidence>
<organism evidence="7 8">
    <name type="scientific">Allorhodopirellula heiligendammensis</name>
    <dbReference type="NCBI Taxonomy" id="2714739"/>
    <lineage>
        <taxon>Bacteria</taxon>
        <taxon>Pseudomonadati</taxon>
        <taxon>Planctomycetota</taxon>
        <taxon>Planctomycetia</taxon>
        <taxon>Pirellulales</taxon>
        <taxon>Pirellulaceae</taxon>
        <taxon>Allorhodopirellula</taxon>
    </lineage>
</organism>
<keyword evidence="5" id="KW-0472">Membrane</keyword>
<dbReference type="CDD" id="cd16030">
    <property type="entry name" value="iduronate-2-sulfatase"/>
    <property type="match status" value="1"/>
</dbReference>
<protein>
    <submittedName>
        <fullName evidence="7">Arylsulfatase</fullName>
        <ecNumber evidence="7">3.1.6.1</ecNumber>
    </submittedName>
</protein>
<feature type="domain" description="Sulfatase N-terminal" evidence="6">
    <location>
        <begin position="53"/>
        <end position="403"/>
    </location>
</feature>
<dbReference type="InterPro" id="IPR035874">
    <property type="entry name" value="IDS"/>
</dbReference>
<evidence type="ECO:0000256" key="5">
    <source>
        <dbReference type="SAM" id="Phobius"/>
    </source>
</evidence>
<gene>
    <name evidence="7" type="ORF">Poly21_34800</name>
</gene>
<dbReference type="Pfam" id="PF00884">
    <property type="entry name" value="Sulfatase"/>
    <property type="match status" value="2"/>
</dbReference>
<dbReference type="GO" id="GO:0004423">
    <property type="term" value="F:iduronate-2-sulfatase activity"/>
    <property type="evidence" value="ECO:0007669"/>
    <property type="project" value="InterPro"/>
</dbReference>
<dbReference type="EC" id="3.1.6.1" evidence="7"/>
<sequence>MKILASHRTGSWLANTHAIDTAWHTASWLIFAAVFLAFYSPSMAGEPPLTSRPNVLFIAMDDLNDWIGCLGGHPQTLTPNLDRLAASGVLFTNAHCPAPACNPCRSAIFTGRAPNKSGLYDNRQQMREIMPADTIIPQYFRDQGYYAAGSGKLLHYFIDAQSWDEYFPKAESENPFPQTYYPSVRPVSLKRGGPWQYVETDWAALDVTDEEFGGDWSVTQWIGEQLGREHEKPFFLGCGIYRPHEPWFVPKKYYEPFPLDRIQLPPGYREDDLDDVPESGKQAARNRYFAHIQDQGQWKQGIQGYLASIHFADAMLGRVLDALDSGPNANNTIVVLWSDHGWQLGEKEHWQKYTPWRAVTRVPLMIRVPKATSQTLAGGTTAGAVCDAPVNLLSLYPTLLDLCQLPAKQDNDGPSLLPLLRDPKTTSWHHDSVTFLAKPHGYAISGPSHRYIHYADGSEELYDIQTDPHEWTNLAAQPAMQDRLTVFRNEAPREFAERVEPSVASLAKLAWHPATAEDAPASRPDGNPFPVHFINKQRHAVELFWMDRQGQGKSYGRIDPGQTKTQQSRPGAVWSIGNPASDELLGHFVIADRTALAVVPATQPNVIVILTDDHGWADLGCQNEVDDVLTPHIDALAERGVRCTAGYVTSPQCSPSRVGLMTGRSQQRFGIDTIPDMPLPSEAVTIAERLQPLGYRTGFVGKWHLEPNVTCVDWLRRELPAMAGKRRHEIRIPWGKIQPYSPAAQGFDEYFWGELRNYRVNYLLDADDLAESLPAAVAATTGTGTSTVLPKMKQIQNGDFRIDVQTAAALSFIKRNQESPFYLQLNYYGPHTPLEATQKYLDRFPTDMPTRRRYALAMISAIDDGVGQVVETLEDQGLLENTLIVLTSDNGAPLKMTRPDTPIDRDPGGWDGSLNDPWVGEKGMLSEGGIRVPMIWSLPSQLPSGTTYDWPLSTLDIAPSVLKLAGGNLVEAGPELDGVNVIPLMNDIQNPSTRTLYFRFWDQAAIRRGKWKYIYVGDDRRFLFDLESDQHEHRNLVDEHTELAHKLYEELKNWCGELKPAGLPTGKKLRERAWYDFYFQDTTP</sequence>
<comment type="caution">
    <text evidence="7">The sequence shown here is derived from an EMBL/GenBank/DDBJ whole genome shotgun (WGS) entry which is preliminary data.</text>
</comment>